<name>A0A328AUV3_9CAUL</name>
<feature type="domain" description="GST N-terminal" evidence="1">
    <location>
        <begin position="6"/>
        <end position="81"/>
    </location>
</feature>
<dbReference type="SUPFAM" id="SSF47616">
    <property type="entry name" value="GST C-terminal domain-like"/>
    <property type="match status" value="1"/>
</dbReference>
<sequence>MAEIILHHYDASPFSEKVRVMLGLKGLAWRSVIQPTIMPKPDLTRLTGGYRRAPVMQIGADIYCDTQVILAEIEARAPQPPVLRGPGWAVNFWADRLFFQVTVAVVFGEIGDKVPREFIEDREKLSGRPFDMAAMKAAAGPMRAQWRGQAAWIEQGLAAAGDFMGGPTPALGDVAAYMNVWWLTKAAPEVAERLLSGLTRTLGWRERMAGFGHGQRSEMSGADALKAAMTSAAGPVPEWDPADPSGLRPGDAVVVRADDYGRDPVEGRLVTVTPDRVIIARECGELDLLHVHFPRVGYSLTPAGD</sequence>
<dbReference type="EMBL" id="QFYP01000001">
    <property type="protein sequence ID" value="RAK58399.1"/>
    <property type="molecule type" value="Genomic_DNA"/>
</dbReference>
<proteinExistence type="predicted"/>
<evidence type="ECO:0000259" key="1">
    <source>
        <dbReference type="Pfam" id="PF13417"/>
    </source>
</evidence>
<keyword evidence="3" id="KW-1185">Reference proteome</keyword>
<accession>A0A328AUV3</accession>
<dbReference type="GO" id="GO:0016740">
    <property type="term" value="F:transferase activity"/>
    <property type="evidence" value="ECO:0007669"/>
    <property type="project" value="UniProtKB-KW"/>
</dbReference>
<gene>
    <name evidence="2" type="ORF">DJ021_00530</name>
</gene>
<reference evidence="3" key="1">
    <citation type="submission" date="2018-05" db="EMBL/GenBank/DDBJ databases">
        <authorList>
            <person name="Li X."/>
        </authorList>
    </citation>
    <scope>NUCLEOTIDE SEQUENCE [LARGE SCALE GENOMIC DNA]</scope>
    <source>
        <strain evidence="3">HKS-05</strain>
    </source>
</reference>
<dbReference type="Gene3D" id="3.40.30.110">
    <property type="match status" value="2"/>
</dbReference>
<dbReference type="SUPFAM" id="SSF52833">
    <property type="entry name" value="Thioredoxin-like"/>
    <property type="match status" value="1"/>
</dbReference>
<evidence type="ECO:0000313" key="3">
    <source>
        <dbReference type="Proteomes" id="UP000249842"/>
    </source>
</evidence>
<keyword evidence="2" id="KW-0808">Transferase</keyword>
<dbReference type="OrthoDB" id="5791869at2"/>
<dbReference type="Proteomes" id="UP000249842">
    <property type="component" value="Unassembled WGS sequence"/>
</dbReference>
<evidence type="ECO:0000313" key="2">
    <source>
        <dbReference type="EMBL" id="RAK58399.1"/>
    </source>
</evidence>
<dbReference type="Pfam" id="PF13417">
    <property type="entry name" value="GST_N_3"/>
    <property type="match status" value="1"/>
</dbReference>
<dbReference type="InterPro" id="IPR004045">
    <property type="entry name" value="Glutathione_S-Trfase_N"/>
</dbReference>
<dbReference type="CDD" id="cd00570">
    <property type="entry name" value="GST_N_family"/>
    <property type="match status" value="1"/>
</dbReference>
<protein>
    <submittedName>
        <fullName evidence="2">Glutathione S-transferase family protein</fullName>
    </submittedName>
</protein>
<dbReference type="RefSeq" id="WP_111455671.1">
    <property type="nucleotide sequence ID" value="NZ_QFYP01000001.1"/>
</dbReference>
<dbReference type="InterPro" id="IPR036282">
    <property type="entry name" value="Glutathione-S-Trfase_C_sf"/>
</dbReference>
<comment type="caution">
    <text evidence="2">The sequence shown here is derived from an EMBL/GenBank/DDBJ whole genome shotgun (WGS) entry which is preliminary data.</text>
</comment>
<organism evidence="2 3">
    <name type="scientific">Phenylobacterium hankyongense</name>
    <dbReference type="NCBI Taxonomy" id="1813876"/>
    <lineage>
        <taxon>Bacteria</taxon>
        <taxon>Pseudomonadati</taxon>
        <taxon>Pseudomonadota</taxon>
        <taxon>Alphaproteobacteria</taxon>
        <taxon>Caulobacterales</taxon>
        <taxon>Caulobacteraceae</taxon>
        <taxon>Phenylobacterium</taxon>
    </lineage>
</organism>
<dbReference type="InterPro" id="IPR036249">
    <property type="entry name" value="Thioredoxin-like_sf"/>
</dbReference>
<dbReference type="AlphaFoldDB" id="A0A328AUV3"/>